<reference evidence="1" key="1">
    <citation type="submission" date="2021-06" db="EMBL/GenBank/DDBJ databases">
        <authorList>
            <person name="Kallberg Y."/>
            <person name="Tangrot J."/>
            <person name="Rosling A."/>
        </authorList>
    </citation>
    <scope>NUCLEOTIDE SEQUENCE</scope>
    <source>
        <strain evidence="1">AU212A</strain>
    </source>
</reference>
<dbReference type="EMBL" id="CAJVPM010001717">
    <property type="protein sequence ID" value="CAG8472072.1"/>
    <property type="molecule type" value="Genomic_DNA"/>
</dbReference>
<organism evidence="1 2">
    <name type="scientific">Scutellospora calospora</name>
    <dbReference type="NCBI Taxonomy" id="85575"/>
    <lineage>
        <taxon>Eukaryota</taxon>
        <taxon>Fungi</taxon>
        <taxon>Fungi incertae sedis</taxon>
        <taxon>Mucoromycota</taxon>
        <taxon>Glomeromycotina</taxon>
        <taxon>Glomeromycetes</taxon>
        <taxon>Diversisporales</taxon>
        <taxon>Gigasporaceae</taxon>
        <taxon>Scutellospora</taxon>
    </lineage>
</organism>
<keyword evidence="2" id="KW-1185">Reference proteome</keyword>
<dbReference type="Proteomes" id="UP000789860">
    <property type="component" value="Unassembled WGS sequence"/>
</dbReference>
<comment type="caution">
    <text evidence="1">The sequence shown here is derived from an EMBL/GenBank/DDBJ whole genome shotgun (WGS) entry which is preliminary data.</text>
</comment>
<protein>
    <submittedName>
        <fullName evidence="1">998_t:CDS:1</fullName>
    </submittedName>
</protein>
<gene>
    <name evidence="1" type="ORF">SCALOS_LOCUS2068</name>
</gene>
<sequence length="275" mass="31642">MFTDVSVDTSVKVIEEWISFSDDVKIYTRTWKAVSDKPTATVLFIHGFGEYVKRYNHVFDKFGKKNIEVFAYDQRGFGRTAKQYNNHGDSGGWEIIKADITHALTSQRRNGIPQFLMGHSMGGGLTLRYACEIDEKHNNVAGFICASPWLQLSPQSDPISRKIGLFFLPTLSKFLPNNKTDASVDAKYISRDPVQIKKYQDDQMIIDSKYATYKTHPVTSPEASKQFVQKTKASNVMFREWKDRLHEMHNDYDNTEVIQSYIQWILEQVNSATEE</sequence>
<proteinExistence type="predicted"/>
<evidence type="ECO:0000313" key="2">
    <source>
        <dbReference type="Proteomes" id="UP000789860"/>
    </source>
</evidence>
<name>A0ACA9KI83_9GLOM</name>
<evidence type="ECO:0000313" key="1">
    <source>
        <dbReference type="EMBL" id="CAG8472072.1"/>
    </source>
</evidence>
<accession>A0ACA9KI83</accession>